<dbReference type="KEGG" id="amus:LMH87_010480"/>
<feature type="signal peptide" evidence="2">
    <location>
        <begin position="1"/>
        <end position="22"/>
    </location>
</feature>
<dbReference type="GO" id="GO:0005576">
    <property type="term" value="C:extracellular region"/>
    <property type="evidence" value="ECO:0007669"/>
    <property type="project" value="InterPro"/>
</dbReference>
<evidence type="ECO:0000313" key="4">
    <source>
        <dbReference type="Proteomes" id="UP001144673"/>
    </source>
</evidence>
<proteinExistence type="predicted"/>
<evidence type="ECO:0008006" key="5">
    <source>
        <dbReference type="Google" id="ProtNLM"/>
    </source>
</evidence>
<accession>A0A9W8UN91</accession>
<evidence type="ECO:0000256" key="1">
    <source>
        <dbReference type="ARBA" id="ARBA00023157"/>
    </source>
</evidence>
<name>A0A9W8UN91_AKAMU</name>
<keyword evidence="4" id="KW-1185">Reference proteome</keyword>
<comment type="caution">
    <text evidence="3">The sequence shown here is derived from an EMBL/GenBank/DDBJ whole genome shotgun (WGS) entry which is preliminary data.</text>
</comment>
<sequence length="107" mass="11491">MKSSITVVVLAFASTSLQNSLSRDTYTACQTGLPVCCKTSSLRKIDGCIELHRFPGSPSDFRSACSDTSQIYARCCQPPGDRNPIDKLLDALSLSSNQCAKPTGIDE</sequence>
<keyword evidence="1" id="KW-1015">Disulfide bond</keyword>
<evidence type="ECO:0000256" key="2">
    <source>
        <dbReference type="SAM" id="SignalP"/>
    </source>
</evidence>
<dbReference type="RefSeq" id="XP_056054674.1">
    <property type="nucleotide sequence ID" value="XM_056197646.1"/>
</dbReference>
<dbReference type="Proteomes" id="UP001144673">
    <property type="component" value="Chromosome 5"/>
</dbReference>
<dbReference type="AlphaFoldDB" id="A0A9W8UN91"/>
<protein>
    <recommendedName>
        <fullName evidence="5">Hydrophobin</fullName>
    </recommendedName>
</protein>
<organism evidence="3 4">
    <name type="scientific">Akanthomyces muscarius</name>
    <name type="common">Entomopathogenic fungus</name>
    <name type="synonym">Lecanicillium muscarium</name>
    <dbReference type="NCBI Taxonomy" id="2231603"/>
    <lineage>
        <taxon>Eukaryota</taxon>
        <taxon>Fungi</taxon>
        <taxon>Dikarya</taxon>
        <taxon>Ascomycota</taxon>
        <taxon>Pezizomycotina</taxon>
        <taxon>Sordariomycetes</taxon>
        <taxon>Hypocreomycetidae</taxon>
        <taxon>Hypocreales</taxon>
        <taxon>Cordycipitaceae</taxon>
        <taxon>Akanthomyces</taxon>
    </lineage>
</organism>
<evidence type="ECO:0000313" key="3">
    <source>
        <dbReference type="EMBL" id="KAJ4154016.1"/>
    </source>
</evidence>
<reference evidence="3" key="1">
    <citation type="journal article" date="2023" name="Access Microbiol">
        <title>De-novo genome assembly for Akanthomyces muscarius, a biocontrol agent of insect agricultural pests.</title>
        <authorList>
            <person name="Erdos Z."/>
            <person name="Studholme D.J."/>
            <person name="Raymond B."/>
            <person name="Sharma M."/>
        </authorList>
    </citation>
    <scope>NUCLEOTIDE SEQUENCE</scope>
    <source>
        <strain evidence="3">Ve6</strain>
    </source>
</reference>
<dbReference type="InterPro" id="IPR036686">
    <property type="entry name" value="Class_II_Hydrophobin_sf"/>
</dbReference>
<dbReference type="EMBL" id="JAJHUN010000008">
    <property type="protein sequence ID" value="KAJ4154016.1"/>
    <property type="molecule type" value="Genomic_DNA"/>
</dbReference>
<keyword evidence="2" id="KW-0732">Signal</keyword>
<feature type="chain" id="PRO_5040829624" description="Hydrophobin" evidence="2">
    <location>
        <begin position="23"/>
        <end position="107"/>
    </location>
</feature>
<gene>
    <name evidence="3" type="ORF">LMH87_010480</name>
</gene>
<dbReference type="GeneID" id="80897639"/>
<dbReference type="Gene3D" id="3.20.120.10">
    <property type="entry name" value="Hydrophobin"/>
    <property type="match status" value="1"/>
</dbReference>